<evidence type="ECO:0000313" key="3">
    <source>
        <dbReference type="Proteomes" id="UP000094793"/>
    </source>
</evidence>
<evidence type="ECO:0000256" key="1">
    <source>
        <dbReference type="SAM" id="MobiDB-lite"/>
    </source>
</evidence>
<protein>
    <submittedName>
        <fullName evidence="2">Uncharacterized protein</fullName>
    </submittedName>
</protein>
<evidence type="ECO:0000313" key="2">
    <source>
        <dbReference type="EMBL" id="AOP55127.1"/>
    </source>
</evidence>
<dbReference type="EMBL" id="CP017150">
    <property type="protein sequence ID" value="AOP55127.1"/>
    <property type="molecule type" value="Genomic_DNA"/>
</dbReference>
<sequence>MLRTSSETVRASGRTVTELVTATATVTASVAAMSGGANWIHRHWLWHHRGIEDEKKRGADDQQGVNWGRSHSARACQGESLASS</sequence>
<name>A0A1D7W7V8_BREAU</name>
<dbReference type="AlphaFoldDB" id="A0A1D7W7V8"/>
<dbReference type="KEGG" id="blin:BLSMQ_3427"/>
<proteinExistence type="predicted"/>
<feature type="region of interest" description="Disordered" evidence="1">
    <location>
        <begin position="54"/>
        <end position="84"/>
    </location>
</feature>
<gene>
    <name evidence="2" type="ORF">BLSMQ_3427</name>
</gene>
<dbReference type="PATRIC" id="fig|1703.10.peg.3538"/>
<reference evidence="3" key="1">
    <citation type="submission" date="2016-09" db="EMBL/GenBank/DDBJ databases">
        <title>Complete Genome Sequence of Brevibacterium linens SMQ-1335.</title>
        <authorList>
            <person name="de Melo A.G."/>
            <person name="Labrie S.J."/>
            <person name="Dumaresq J."/>
            <person name="Roberts R.J."/>
            <person name="Tremblay D.M."/>
            <person name="Moineau S."/>
        </authorList>
    </citation>
    <scope>NUCLEOTIDE SEQUENCE [LARGE SCALE GENOMIC DNA]</scope>
    <source>
        <strain evidence="3">SMQ-1335</strain>
    </source>
</reference>
<dbReference type="Proteomes" id="UP000094793">
    <property type="component" value="Chromosome"/>
</dbReference>
<accession>A0A1D7W7V8</accession>
<organism evidence="2 3">
    <name type="scientific">Brevibacterium aurantiacum</name>
    <dbReference type="NCBI Taxonomy" id="273384"/>
    <lineage>
        <taxon>Bacteria</taxon>
        <taxon>Bacillati</taxon>
        <taxon>Actinomycetota</taxon>
        <taxon>Actinomycetes</taxon>
        <taxon>Micrococcales</taxon>
        <taxon>Brevibacteriaceae</taxon>
        <taxon>Brevibacterium</taxon>
    </lineage>
</organism>